<dbReference type="GO" id="GO:0006402">
    <property type="term" value="P:mRNA catabolic process"/>
    <property type="evidence" value="ECO:0007669"/>
    <property type="project" value="UniProtKB-UniRule"/>
</dbReference>
<dbReference type="EMBL" id="CP033969">
    <property type="protein sequence ID" value="AZG13956.1"/>
    <property type="molecule type" value="Genomic_DNA"/>
</dbReference>
<evidence type="ECO:0000256" key="6">
    <source>
        <dbReference type="ARBA" id="ARBA00022694"/>
    </source>
</evidence>
<dbReference type="Pfam" id="PF10150">
    <property type="entry name" value="RNase_E_G"/>
    <property type="match status" value="1"/>
</dbReference>
<dbReference type="GO" id="GO:0008995">
    <property type="term" value="F:ribonuclease E activity"/>
    <property type="evidence" value="ECO:0007669"/>
    <property type="project" value="UniProtKB-EC"/>
</dbReference>
<dbReference type="GO" id="GO:0000049">
    <property type="term" value="F:tRNA binding"/>
    <property type="evidence" value="ECO:0007669"/>
    <property type="project" value="UniProtKB-KW"/>
</dbReference>
<dbReference type="HAMAP" id="MF_00970">
    <property type="entry name" value="RNase_E"/>
    <property type="match status" value="1"/>
</dbReference>
<evidence type="ECO:0000256" key="3">
    <source>
        <dbReference type="ARBA" id="ARBA00022490"/>
    </source>
</evidence>
<keyword evidence="10 15" id="KW-0255">Endonuclease</keyword>
<dbReference type="PROSITE" id="PS50126">
    <property type="entry name" value="S1"/>
    <property type="match status" value="1"/>
</dbReference>
<feature type="compositionally biased region" description="Basic residues" evidence="16">
    <location>
        <begin position="794"/>
        <end position="804"/>
    </location>
</feature>
<evidence type="ECO:0000256" key="15">
    <source>
        <dbReference type="HAMAP-Rule" id="MF_00970"/>
    </source>
</evidence>
<comment type="similarity">
    <text evidence="1">Belongs to the RNase E/G family. RNase G subfamily.</text>
</comment>
<feature type="compositionally biased region" description="Basic and acidic residues" evidence="16">
    <location>
        <begin position="714"/>
        <end position="744"/>
    </location>
</feature>
<evidence type="ECO:0000259" key="17">
    <source>
        <dbReference type="PROSITE" id="PS50126"/>
    </source>
</evidence>
<feature type="compositionally biased region" description="Basic and acidic residues" evidence="16">
    <location>
        <begin position="519"/>
        <end position="530"/>
    </location>
</feature>
<dbReference type="GO" id="GO:0009898">
    <property type="term" value="C:cytoplasmic side of plasma membrane"/>
    <property type="evidence" value="ECO:0007669"/>
    <property type="project" value="UniProtKB-UniRule"/>
</dbReference>
<dbReference type="Gene3D" id="2.40.50.140">
    <property type="entry name" value="Nucleic acid-binding proteins"/>
    <property type="match status" value="1"/>
</dbReference>
<comment type="cofactor">
    <cofactor evidence="15">
        <name>Zn(2+)</name>
        <dbReference type="ChEBI" id="CHEBI:29105"/>
    </cofactor>
    <text evidence="15">Binds 2 Zn(2+) ions per homotetramer.</text>
</comment>
<feature type="domain" description="S1 motif" evidence="17">
    <location>
        <begin position="39"/>
        <end position="118"/>
    </location>
</feature>
<dbReference type="Pfam" id="PF00575">
    <property type="entry name" value="S1"/>
    <property type="match status" value="1"/>
</dbReference>
<protein>
    <recommendedName>
        <fullName evidence="15">Ribonuclease E</fullName>
        <shortName evidence="15">RNase E</shortName>
        <ecNumber evidence="15">3.1.26.12</ecNumber>
    </recommendedName>
</protein>
<feature type="compositionally biased region" description="Low complexity" evidence="16">
    <location>
        <begin position="753"/>
        <end position="762"/>
    </location>
</feature>
<proteinExistence type="inferred from homology"/>
<evidence type="ECO:0000313" key="19">
    <source>
        <dbReference type="Proteomes" id="UP000270411"/>
    </source>
</evidence>
<dbReference type="EC" id="3.1.26.12" evidence="15"/>
<evidence type="ECO:0000256" key="13">
    <source>
        <dbReference type="ARBA" id="ARBA00022884"/>
    </source>
</evidence>
<dbReference type="GO" id="GO:0008270">
    <property type="term" value="F:zinc ion binding"/>
    <property type="evidence" value="ECO:0007669"/>
    <property type="project" value="UniProtKB-UniRule"/>
</dbReference>
<feature type="compositionally biased region" description="Low complexity" evidence="16">
    <location>
        <begin position="1001"/>
        <end position="1011"/>
    </location>
</feature>
<dbReference type="InterPro" id="IPR048583">
    <property type="entry name" value="RNase_E_G_thioredoxin-like"/>
</dbReference>
<keyword evidence="5 15" id="KW-0698">rRNA processing</keyword>
<evidence type="ECO:0000256" key="4">
    <source>
        <dbReference type="ARBA" id="ARBA00022519"/>
    </source>
</evidence>
<keyword evidence="14 15" id="KW-0472">Membrane</keyword>
<feature type="binding site" evidence="15">
    <location>
        <position position="405"/>
    </location>
    <ligand>
        <name>Zn(2+)</name>
        <dbReference type="ChEBI" id="CHEBI:29105"/>
        <note>ligand shared between dimeric partners</note>
    </ligand>
</feature>
<feature type="binding site" evidence="15">
    <location>
        <position position="402"/>
    </location>
    <ligand>
        <name>Zn(2+)</name>
        <dbReference type="ChEBI" id="CHEBI:29105"/>
        <note>ligand shared between dimeric partners</note>
    </ligand>
</feature>
<keyword evidence="6 15" id="KW-0819">tRNA processing</keyword>
<comment type="subunit">
    <text evidence="15">Homotetramer formed by a dimer of dimers.</text>
</comment>
<keyword evidence="3 15" id="KW-0963">Cytoplasm</keyword>
<comment type="catalytic activity">
    <reaction evidence="15">
        <text>Endonucleolytic cleavage of single-stranded RNA in A- and U-rich regions.</text>
        <dbReference type="EC" id="3.1.26.12"/>
    </reaction>
</comment>
<feature type="compositionally biased region" description="Low complexity" evidence="16">
    <location>
        <begin position="776"/>
        <end position="786"/>
    </location>
</feature>
<evidence type="ECO:0000256" key="9">
    <source>
        <dbReference type="ARBA" id="ARBA00022730"/>
    </source>
</evidence>
<dbReference type="PANTHER" id="PTHR30001:SF1">
    <property type="entry name" value="RIBONUCLEASE E_G-LIKE PROTEIN, CHLOROPLASTIC"/>
    <property type="match status" value="1"/>
</dbReference>
<dbReference type="InterPro" id="IPR004659">
    <property type="entry name" value="RNase_E/G"/>
</dbReference>
<evidence type="ECO:0000256" key="7">
    <source>
        <dbReference type="ARBA" id="ARBA00022722"/>
    </source>
</evidence>
<feature type="compositionally biased region" description="Basic and acidic residues" evidence="16">
    <location>
        <begin position="602"/>
        <end position="700"/>
    </location>
</feature>
<keyword evidence="2 15" id="KW-1003">Cell membrane</keyword>
<dbReference type="GO" id="GO:0000287">
    <property type="term" value="F:magnesium ion binding"/>
    <property type="evidence" value="ECO:0007669"/>
    <property type="project" value="UniProtKB-UniRule"/>
</dbReference>
<feature type="region of interest" description="Disordered" evidence="16">
    <location>
        <begin position="509"/>
        <end position="568"/>
    </location>
</feature>
<feature type="region of interest" description="Disordered" evidence="16">
    <location>
        <begin position="1001"/>
        <end position="1048"/>
    </location>
</feature>
<feature type="region of interest" description="Disordered" evidence="16">
    <location>
        <begin position="776"/>
        <end position="851"/>
    </location>
</feature>
<dbReference type="InterPro" id="IPR012340">
    <property type="entry name" value="NA-bd_OB-fold"/>
</dbReference>
<feature type="compositionally biased region" description="Low complexity" evidence="16">
    <location>
        <begin position="701"/>
        <end position="713"/>
    </location>
</feature>
<dbReference type="KEGG" id="cpau:EHF44_11165"/>
<dbReference type="InterPro" id="IPR003029">
    <property type="entry name" value="S1_domain"/>
</dbReference>
<keyword evidence="15" id="KW-0820">tRNA-binding</keyword>
<dbReference type="PANTHER" id="PTHR30001">
    <property type="entry name" value="RIBONUCLEASE"/>
    <property type="match status" value="1"/>
</dbReference>
<keyword evidence="15" id="KW-0862">Zinc</keyword>
<comment type="similarity">
    <text evidence="15">Belongs to the RNase E/G family. RNase E subfamily.</text>
</comment>
<dbReference type="Pfam" id="PF20833">
    <property type="entry name" value="RNase_E_G_Thio"/>
    <property type="match status" value="1"/>
</dbReference>
<feature type="binding site" evidence="15">
    <location>
        <position position="301"/>
    </location>
    <ligand>
        <name>Mg(2+)</name>
        <dbReference type="ChEBI" id="CHEBI:18420"/>
        <note>catalytic</note>
    </ligand>
</feature>
<sequence length="1048" mass="113706">MKRMLFNATQQEELRVAIVDGQKLIDIDIETAGREQRKGNIYKGVITRIEPSLEACFVNYGEERHGFLPFKEVARAFFKDGVDVRNARIQDALHEGQELIVQVEKEERGNKGAALTTFISLAGRYLVLMPNNPRGGGVSRRIEGEDRQELRETMAQLQVPEGMSIIARTAGIGRAAEELQWDLNYLLQLWKAIDGAAGDNKAPLLIYLESSLVIRAIRDYFQPDIGEILIDTDEIYEQARAFMSVVMPDNMNRVKKYRDDVPLFSRFQIEHQIESAYSRMVMLPSGGAIVIDHTEALVSVDVNSARATKGADIEETALRTNLEAADEIARQLRLRDLGGLIVIDFIDMESGKAQKDVETRLKDALRHDRARVQMGKISRFGLMELSRQRLRPSLSEGSHITCPRCNGTGHIRDTESSALQVLRIIQEEAMKENTAAIHCQVPVEVAAFLLNEKRQDINLIELRFKVNVLLIPNKHLETPHYKLERLRHDDPRLEDSTASYRMAEAAAKELEADTSYSSRKKEDARPRQEAAVKGITPDAPAPVSVPRPERAPKPEAPAARPTPATQPVASGGFVAWLKGLFGAKPAPAPVAEAAKPAAEGQARGEGRPGRGERGQRAERGERGERGEGRQGRGERGGESRGERQGRGQRGERGERGERTERTDRADAQRGEARETREPREPREAREPREPRGDRQPRAPREGQQAAAPAVVAGERTEARRERNQERRERQRDRQRERSESRESEEALNVEGVAPQSALEAAEAAPAVMAALDLPAGAPGAEAGAETAEGEERRRRNRRGRNRYRREREEGAGVEGNEGNLAEVSAGVTESEDESASAAAPVAQAAPVAEPAAPAVQPAVAETPAPQVAAASALVATEPVVQAAPAQSEAAAPAPAPAAEPVFAAVAQPQPAPVVTPAPTHGADEVHAEPAPVATAPALPEPVIATAEVAPAPVPAVETPAPAAIAPAAPAPAGTSAPALESMLATAGLEWVRTDSAKHAAAQEAAARIAPAPRVPRERKPLPPLPQGPMVLVETGGNQREMAQQQQQQ</sequence>
<evidence type="ECO:0000256" key="8">
    <source>
        <dbReference type="ARBA" id="ARBA00022723"/>
    </source>
</evidence>
<dbReference type="InterPro" id="IPR028878">
    <property type="entry name" value="RNase_E"/>
</dbReference>
<feature type="binding site" evidence="15">
    <location>
        <position position="344"/>
    </location>
    <ligand>
        <name>Mg(2+)</name>
        <dbReference type="ChEBI" id="CHEBI:18420"/>
        <note>catalytic</note>
    </ligand>
</feature>
<dbReference type="CDD" id="cd04453">
    <property type="entry name" value="S1_RNase_E"/>
    <property type="match status" value="1"/>
</dbReference>
<dbReference type="GO" id="GO:0019843">
    <property type="term" value="F:rRNA binding"/>
    <property type="evidence" value="ECO:0007669"/>
    <property type="project" value="UniProtKB-KW"/>
</dbReference>
<evidence type="ECO:0000313" key="18">
    <source>
        <dbReference type="EMBL" id="AZG13956.1"/>
    </source>
</evidence>
<comment type="cofactor">
    <cofactor evidence="15">
        <name>Mg(2+)</name>
        <dbReference type="ChEBI" id="CHEBI:18420"/>
    </cofactor>
    <text evidence="15">Binds 1 Mg(2+) ion per subunit.</text>
</comment>
<dbReference type="Gene3D" id="3.40.1260.20">
    <property type="entry name" value="Ribonuclease E, catalytic domain"/>
    <property type="match status" value="1"/>
</dbReference>
<reference evidence="19" key="1">
    <citation type="submission" date="2018-11" db="EMBL/GenBank/DDBJ databases">
        <title>FDA dAtabase for Regulatory Grade micrObial Sequences (FDA-ARGOS): Supporting development and validation of Infectious Disease Dx tests.</title>
        <authorList>
            <person name="Goldberg B."/>
            <person name="Campos J."/>
            <person name="Tallon L."/>
            <person name="Sadzewicz L."/>
            <person name="Zhao X."/>
            <person name="Vavikolanu K."/>
            <person name="Mehta A."/>
            <person name="Aluvathingal J."/>
            <person name="Nadendla S."/>
            <person name="Geyer C."/>
            <person name="Nandy P."/>
            <person name="Yan Y."/>
            <person name="Sichtig H."/>
        </authorList>
    </citation>
    <scope>NUCLEOTIDE SEQUENCE [LARGE SCALE GENOMIC DNA]</scope>
    <source>
        <strain evidence="19">FDAARGOS_614</strain>
    </source>
</reference>
<dbReference type="Proteomes" id="UP000270411">
    <property type="component" value="Chromosome 1"/>
</dbReference>
<comment type="function">
    <text evidence="15">Endoribonuclease that plays a central role in RNA processing and decay. Required for the maturation of 5S and 16S rRNAs and the majority of tRNAs. Also involved in the degradation of most mRNAs.</text>
</comment>
<dbReference type="RefSeq" id="WP_124683803.1">
    <property type="nucleotide sequence ID" value="NZ_CP033969.1"/>
</dbReference>
<evidence type="ECO:0000256" key="11">
    <source>
        <dbReference type="ARBA" id="ARBA00022801"/>
    </source>
</evidence>
<dbReference type="GO" id="GO:0005737">
    <property type="term" value="C:cytoplasm"/>
    <property type="evidence" value="ECO:0007669"/>
    <property type="project" value="UniProtKB-SubCell"/>
</dbReference>
<keyword evidence="7 15" id="KW-0540">Nuclease</keyword>
<feature type="compositionally biased region" description="Low complexity" evidence="16">
    <location>
        <begin position="835"/>
        <end position="851"/>
    </location>
</feature>
<dbReference type="GO" id="GO:0006364">
    <property type="term" value="P:rRNA processing"/>
    <property type="evidence" value="ECO:0007669"/>
    <property type="project" value="UniProtKB-UniRule"/>
</dbReference>
<evidence type="ECO:0000256" key="5">
    <source>
        <dbReference type="ARBA" id="ARBA00022552"/>
    </source>
</evidence>
<evidence type="ECO:0000256" key="1">
    <source>
        <dbReference type="ARBA" id="ARBA00005663"/>
    </source>
</evidence>
<keyword evidence="4 15" id="KW-0997">Cell inner membrane</keyword>
<keyword evidence="13 15" id="KW-0694">RNA-binding</keyword>
<keyword evidence="9 15" id="KW-0699">rRNA-binding</keyword>
<gene>
    <name evidence="15" type="primary">rne</name>
    <name evidence="18" type="ORF">EHF44_11165</name>
</gene>
<dbReference type="OrthoDB" id="9804278at2"/>
<evidence type="ECO:0000256" key="14">
    <source>
        <dbReference type="ARBA" id="ARBA00023136"/>
    </source>
</evidence>
<keyword evidence="12 15" id="KW-0460">Magnesium</keyword>
<dbReference type="AlphaFoldDB" id="A0A3G8H0B5"/>
<feature type="compositionally biased region" description="Low complexity" evidence="16">
    <location>
        <begin position="556"/>
        <end position="568"/>
    </location>
</feature>
<name>A0A3G8H0B5_9BURK</name>
<feature type="region of interest" description="Required for zinc-mediated homotetramerization and catalytic activity" evidence="15">
    <location>
        <begin position="402"/>
        <end position="405"/>
    </location>
</feature>
<evidence type="ECO:0000256" key="10">
    <source>
        <dbReference type="ARBA" id="ARBA00022759"/>
    </source>
</evidence>
<keyword evidence="11 15" id="KW-0378">Hydrolase</keyword>
<dbReference type="InterPro" id="IPR019307">
    <property type="entry name" value="RNA-bd_AU-1/RNase_E/G"/>
</dbReference>
<organism evidence="18 19">
    <name type="scientific">Cupriavidus pauculus</name>
    <dbReference type="NCBI Taxonomy" id="82633"/>
    <lineage>
        <taxon>Bacteria</taxon>
        <taxon>Pseudomonadati</taxon>
        <taxon>Pseudomonadota</taxon>
        <taxon>Betaproteobacteria</taxon>
        <taxon>Burkholderiales</taxon>
        <taxon>Burkholderiaceae</taxon>
        <taxon>Cupriavidus</taxon>
    </lineage>
</organism>
<evidence type="ECO:0000256" key="12">
    <source>
        <dbReference type="ARBA" id="ARBA00022842"/>
    </source>
</evidence>
<accession>A0A3G8H0B5</accession>
<comment type="subcellular location">
    <subcellularLocation>
        <location evidence="15">Cytoplasm</location>
    </subcellularLocation>
    <subcellularLocation>
        <location evidence="15">Cell inner membrane</location>
        <topology evidence="15">Peripheral membrane protein</topology>
        <orientation evidence="15">Cytoplasmic side</orientation>
    </subcellularLocation>
</comment>
<evidence type="ECO:0000256" key="16">
    <source>
        <dbReference type="SAM" id="MobiDB-lite"/>
    </source>
</evidence>
<feature type="region of interest" description="Disordered" evidence="16">
    <location>
        <begin position="591"/>
        <end position="762"/>
    </location>
</feature>
<keyword evidence="8 15" id="KW-0479">Metal-binding</keyword>
<dbReference type="GO" id="GO:0008033">
    <property type="term" value="P:tRNA processing"/>
    <property type="evidence" value="ECO:0007669"/>
    <property type="project" value="UniProtKB-UniRule"/>
</dbReference>
<feature type="compositionally biased region" description="Low complexity" evidence="16">
    <location>
        <begin position="591"/>
        <end position="601"/>
    </location>
</feature>
<dbReference type="NCBIfam" id="TIGR00757">
    <property type="entry name" value="RNaseEG"/>
    <property type="match status" value="1"/>
</dbReference>
<dbReference type="SUPFAM" id="SSF50249">
    <property type="entry name" value="Nucleic acid-binding proteins"/>
    <property type="match status" value="1"/>
</dbReference>
<evidence type="ECO:0000256" key="2">
    <source>
        <dbReference type="ARBA" id="ARBA00022475"/>
    </source>
</evidence>
<dbReference type="SMART" id="SM00316">
    <property type="entry name" value="S1"/>
    <property type="match status" value="1"/>
</dbReference>